<dbReference type="Gene3D" id="2.140.10.30">
    <property type="entry name" value="Dipeptidylpeptidase IV, N-terminal domain"/>
    <property type="match status" value="1"/>
</dbReference>
<keyword evidence="3" id="KW-0472">Membrane</keyword>
<dbReference type="SUPFAM" id="SSF53474">
    <property type="entry name" value="alpha/beta-Hydrolases"/>
    <property type="match status" value="1"/>
</dbReference>
<name>A0A3Q1BZ13_AMPOC</name>
<reference evidence="6" key="3">
    <citation type="submission" date="2025-09" db="UniProtKB">
        <authorList>
            <consortium name="Ensembl"/>
        </authorList>
    </citation>
    <scope>IDENTIFICATION</scope>
</reference>
<sequence length="800" mass="90581">MNQSAGAVQHTRRYSVDGKDVAPIGGDRNWKGIGISLLVILVVLSLIGLSIVLLSKDDLGKSFGSQLTLDDLFQRNFQIHDPDAKWINEREIIFRSWSGDVIKVNTHKNETEVLLKNTTFATFKASMFAVSPDLNFILLGYDVKQVYQHSYLASYLIYNLYTREVLELNPPEVSDSVLQFASWGIKGQQLMYIFENNIYYQTDVQSSSWRLTSSGQEGVVFNGIADWLYEEEVLHSEVAHWWSTDGSRLAYLTINDSLVPTMVLPRFTGSLYPRGKEYPYPKMGQINPTVRLYVVTLDGSSLTTELRPPDSFEKSEFYITMVKWVTQERLSVRWVNRAQNMSVLSLCDATTGDCMKKHVMTSEKWLDRQNEEPVFSRDYTTLFITMPLKHSDRGTFNHITMISNQSEDQEVTLRHLTSGSWEVSQILAYDESTNSLYFLSTEEGSTKRHLYRVSTVDPFLKECLTCSLFKPKCTYFDAVLSPNYQYVLLNCRGPGIPQTTLHKLNDMNAEHKTLETNTELRHALINRTLPKWERRTVLINNFALRLELIVPRNMDETIEHPLVLVLDSAPGGQAVSDRFSLSWESVLVSSDSVIVARLDGRGSGLQGQRILQEVYQGLGTVDVQDQVTAVQYLVKLPYIDGNRVGVYGKAYGGFLSSVLLLSHSSVFKCGIAVAPISNWKLFGSAFAEKYFGSPAKEDHKYRVRVDISSLLSNITVPGPLNFLIIHGTADATVHFQHSAELVKLLSASNINYTLQIFPDEGHNMVSVKSQHYMLNSVLNFFKNCFVEEQPDSSEMSKEDD</sequence>
<evidence type="ECO:0008006" key="8">
    <source>
        <dbReference type="Google" id="ProtNLM"/>
    </source>
</evidence>
<keyword evidence="2" id="KW-0325">Glycoprotein</keyword>
<dbReference type="Proteomes" id="UP001501940">
    <property type="component" value="Chromosome 11"/>
</dbReference>
<dbReference type="STRING" id="80972.ENSAOCP00000018883"/>
<dbReference type="GO" id="GO:0008076">
    <property type="term" value="C:voltage-gated potassium channel complex"/>
    <property type="evidence" value="ECO:0007669"/>
    <property type="project" value="TreeGrafter"/>
</dbReference>
<dbReference type="PANTHER" id="PTHR11731:SF21">
    <property type="entry name" value="INACTIVE DIPEPTIDYL PEPTIDASE 10"/>
    <property type="match status" value="1"/>
</dbReference>
<dbReference type="Ensembl" id="ENSAOCT00000028556.2">
    <property type="protein sequence ID" value="ENSAOCP00000018883.2"/>
    <property type="gene ID" value="ENSAOCG00000024099.2"/>
</dbReference>
<dbReference type="PANTHER" id="PTHR11731">
    <property type="entry name" value="PROTEASE FAMILY S9B,C DIPEPTIDYL-PEPTIDASE IV-RELATED"/>
    <property type="match status" value="1"/>
</dbReference>
<dbReference type="GO" id="GO:0015459">
    <property type="term" value="F:potassium channel regulator activity"/>
    <property type="evidence" value="ECO:0007669"/>
    <property type="project" value="TreeGrafter"/>
</dbReference>
<dbReference type="GO" id="GO:1901379">
    <property type="term" value="P:regulation of potassium ion transmembrane transport"/>
    <property type="evidence" value="ECO:0007669"/>
    <property type="project" value="TreeGrafter"/>
</dbReference>
<reference evidence="6" key="2">
    <citation type="submission" date="2025-08" db="UniProtKB">
        <authorList>
            <consortium name="Ensembl"/>
        </authorList>
    </citation>
    <scope>IDENTIFICATION</scope>
</reference>
<evidence type="ECO:0000313" key="7">
    <source>
        <dbReference type="Proteomes" id="UP001501940"/>
    </source>
</evidence>
<reference evidence="6 7" key="1">
    <citation type="submission" date="2022-01" db="EMBL/GenBank/DDBJ databases">
        <title>A chromosome-scale genome assembly of the false clownfish, Amphiprion ocellaris.</title>
        <authorList>
            <person name="Ryu T."/>
        </authorList>
    </citation>
    <scope>NUCLEOTIDE SEQUENCE [LARGE SCALE GENOMIC DNA]</scope>
</reference>
<feature type="domain" description="Peptidase S9 prolyl oligopeptidase catalytic" evidence="4">
    <location>
        <begin position="580"/>
        <end position="785"/>
    </location>
</feature>
<feature type="domain" description="Dipeptidylpeptidase IV N-terminal" evidence="5">
    <location>
        <begin position="131"/>
        <end position="497"/>
    </location>
</feature>
<comment type="subcellular location">
    <subcellularLocation>
        <location evidence="1">Cell membrane</location>
        <topology evidence="1">Single-pass type II membrane protein</topology>
    </subcellularLocation>
</comment>
<proteinExistence type="predicted"/>
<feature type="transmembrane region" description="Helical" evidence="3">
    <location>
        <begin position="33"/>
        <end position="54"/>
    </location>
</feature>
<evidence type="ECO:0000259" key="5">
    <source>
        <dbReference type="Pfam" id="PF00930"/>
    </source>
</evidence>
<organism evidence="6 7">
    <name type="scientific">Amphiprion ocellaris</name>
    <name type="common">Clown anemonefish</name>
    <dbReference type="NCBI Taxonomy" id="80972"/>
    <lineage>
        <taxon>Eukaryota</taxon>
        <taxon>Metazoa</taxon>
        <taxon>Chordata</taxon>
        <taxon>Craniata</taxon>
        <taxon>Vertebrata</taxon>
        <taxon>Euteleostomi</taxon>
        <taxon>Actinopterygii</taxon>
        <taxon>Neopterygii</taxon>
        <taxon>Teleostei</taxon>
        <taxon>Neoteleostei</taxon>
        <taxon>Acanthomorphata</taxon>
        <taxon>Ovalentaria</taxon>
        <taxon>Pomacentridae</taxon>
        <taxon>Amphiprion</taxon>
    </lineage>
</organism>
<dbReference type="InterPro" id="IPR050278">
    <property type="entry name" value="Serine_Prot_S9B/DPPIV"/>
</dbReference>
<accession>A0A3Q1BZ13</accession>
<dbReference type="Pfam" id="PF00930">
    <property type="entry name" value="DPPIV_N"/>
    <property type="match status" value="1"/>
</dbReference>
<dbReference type="AlphaFoldDB" id="A0A3Q1BZ13"/>
<dbReference type="InterPro" id="IPR001375">
    <property type="entry name" value="Peptidase_S9_cat"/>
</dbReference>
<evidence type="ECO:0000256" key="3">
    <source>
        <dbReference type="SAM" id="Phobius"/>
    </source>
</evidence>
<dbReference type="GeneID" id="111575552"/>
<dbReference type="Pfam" id="PF00326">
    <property type="entry name" value="Peptidase_S9"/>
    <property type="match status" value="1"/>
</dbReference>
<evidence type="ECO:0000256" key="1">
    <source>
        <dbReference type="ARBA" id="ARBA00004401"/>
    </source>
</evidence>
<dbReference type="SUPFAM" id="SSF82171">
    <property type="entry name" value="DPP6 N-terminal domain-like"/>
    <property type="match status" value="1"/>
</dbReference>
<dbReference type="GO" id="GO:0008236">
    <property type="term" value="F:serine-type peptidase activity"/>
    <property type="evidence" value="ECO:0007669"/>
    <property type="project" value="InterPro"/>
</dbReference>
<evidence type="ECO:0000256" key="2">
    <source>
        <dbReference type="ARBA" id="ARBA00023180"/>
    </source>
</evidence>
<dbReference type="RefSeq" id="XP_035808932.2">
    <property type="nucleotide sequence ID" value="XM_035953039.2"/>
</dbReference>
<dbReference type="InterPro" id="IPR029058">
    <property type="entry name" value="AB_hydrolase_fold"/>
</dbReference>
<evidence type="ECO:0000259" key="4">
    <source>
        <dbReference type="Pfam" id="PF00326"/>
    </source>
</evidence>
<dbReference type="GO" id="GO:0006508">
    <property type="term" value="P:proteolysis"/>
    <property type="evidence" value="ECO:0007669"/>
    <property type="project" value="InterPro"/>
</dbReference>
<protein>
    <recommendedName>
        <fullName evidence="8">Dipeptidyl peptidase like 10</fullName>
    </recommendedName>
</protein>
<keyword evidence="7" id="KW-1185">Reference proteome</keyword>
<dbReference type="GeneTree" id="ENSGT00940000154657"/>
<dbReference type="FunFam" id="3.40.50.1820:FF:000003">
    <property type="entry name" value="Dipeptidyl peptidase 4"/>
    <property type="match status" value="1"/>
</dbReference>
<keyword evidence="3" id="KW-0812">Transmembrane</keyword>
<dbReference type="Gene3D" id="3.40.50.1820">
    <property type="entry name" value="alpha/beta hydrolase"/>
    <property type="match status" value="1"/>
</dbReference>
<keyword evidence="3" id="KW-1133">Transmembrane helix</keyword>
<evidence type="ECO:0000313" key="6">
    <source>
        <dbReference type="Ensembl" id="ENSAOCP00000018883.2"/>
    </source>
</evidence>
<dbReference type="OMA" id="AYDEGTN"/>
<dbReference type="InterPro" id="IPR002469">
    <property type="entry name" value="Peptidase_S9B_N"/>
</dbReference>